<dbReference type="CDD" id="cd16936">
    <property type="entry name" value="HATPase_RsbW-like"/>
    <property type="match status" value="1"/>
</dbReference>
<dbReference type="Proteomes" id="UP001501842">
    <property type="component" value="Unassembled WGS sequence"/>
</dbReference>
<keyword evidence="4" id="KW-1185">Reference proteome</keyword>
<keyword evidence="1" id="KW-0418">Kinase</keyword>
<dbReference type="RefSeq" id="WP_344457587.1">
    <property type="nucleotide sequence ID" value="NZ_BAAATZ010000037.1"/>
</dbReference>
<organism evidence="3 4">
    <name type="scientific">Actinocorallia aurantiaca</name>
    <dbReference type="NCBI Taxonomy" id="46204"/>
    <lineage>
        <taxon>Bacteria</taxon>
        <taxon>Bacillati</taxon>
        <taxon>Actinomycetota</taxon>
        <taxon>Actinomycetes</taxon>
        <taxon>Streptosporangiales</taxon>
        <taxon>Thermomonosporaceae</taxon>
        <taxon>Actinocorallia</taxon>
    </lineage>
</organism>
<sequence length="168" mass="18036">MTPDRHLTLPAEPDSSVSRTAGHVLPARHLPDPPAQKDVALRLYAVGEGARLARHLVRSVMATWPAPCDTDTAVTVTGELFANACAATPGRPVWIRVSWHQDGALVSCWDSNPACPAEPSLPADLLNETGRGMYLIHTLSLAHGIIPETRDSITGKSVWSLVPTHRSS</sequence>
<dbReference type="InterPro" id="IPR036890">
    <property type="entry name" value="HATPase_C_sf"/>
</dbReference>
<evidence type="ECO:0000313" key="4">
    <source>
        <dbReference type="Proteomes" id="UP001501842"/>
    </source>
</evidence>
<protein>
    <recommendedName>
        <fullName evidence="2">Histidine kinase/HSP90-like ATPase domain-containing protein</fullName>
    </recommendedName>
</protein>
<name>A0ABP6HBB7_9ACTN</name>
<evidence type="ECO:0000259" key="2">
    <source>
        <dbReference type="Pfam" id="PF13581"/>
    </source>
</evidence>
<feature type="domain" description="Histidine kinase/HSP90-like ATPase" evidence="2">
    <location>
        <begin position="50"/>
        <end position="140"/>
    </location>
</feature>
<evidence type="ECO:0000313" key="3">
    <source>
        <dbReference type="EMBL" id="GAA2738003.1"/>
    </source>
</evidence>
<accession>A0ABP6HBB7</accession>
<reference evidence="4" key="1">
    <citation type="journal article" date="2019" name="Int. J. Syst. Evol. Microbiol.">
        <title>The Global Catalogue of Microorganisms (GCM) 10K type strain sequencing project: providing services to taxonomists for standard genome sequencing and annotation.</title>
        <authorList>
            <consortium name="The Broad Institute Genomics Platform"/>
            <consortium name="The Broad Institute Genome Sequencing Center for Infectious Disease"/>
            <person name="Wu L."/>
            <person name="Ma J."/>
        </authorList>
    </citation>
    <scope>NUCLEOTIDE SEQUENCE [LARGE SCALE GENOMIC DNA]</scope>
    <source>
        <strain evidence="4">JCM 8201</strain>
    </source>
</reference>
<keyword evidence="1" id="KW-0723">Serine/threonine-protein kinase</keyword>
<proteinExistence type="predicted"/>
<comment type="caution">
    <text evidence="3">The sequence shown here is derived from an EMBL/GenBank/DDBJ whole genome shotgun (WGS) entry which is preliminary data.</text>
</comment>
<dbReference type="Gene3D" id="3.30.565.10">
    <property type="entry name" value="Histidine kinase-like ATPase, C-terminal domain"/>
    <property type="match status" value="1"/>
</dbReference>
<gene>
    <name evidence="3" type="ORF">GCM10010439_70300</name>
</gene>
<dbReference type="Pfam" id="PF13581">
    <property type="entry name" value="HATPase_c_2"/>
    <property type="match status" value="1"/>
</dbReference>
<dbReference type="EMBL" id="BAAATZ010000037">
    <property type="protein sequence ID" value="GAA2738003.1"/>
    <property type="molecule type" value="Genomic_DNA"/>
</dbReference>
<dbReference type="PANTHER" id="PTHR35526:SF3">
    <property type="entry name" value="ANTI-SIGMA-F FACTOR RSBW"/>
    <property type="match status" value="1"/>
</dbReference>
<keyword evidence="1" id="KW-0808">Transferase</keyword>
<dbReference type="SUPFAM" id="SSF55874">
    <property type="entry name" value="ATPase domain of HSP90 chaperone/DNA topoisomerase II/histidine kinase"/>
    <property type="match status" value="1"/>
</dbReference>
<dbReference type="InterPro" id="IPR003594">
    <property type="entry name" value="HATPase_dom"/>
</dbReference>
<dbReference type="InterPro" id="IPR050267">
    <property type="entry name" value="Anti-sigma-factor_SerPK"/>
</dbReference>
<dbReference type="PANTHER" id="PTHR35526">
    <property type="entry name" value="ANTI-SIGMA-F FACTOR RSBW-RELATED"/>
    <property type="match status" value="1"/>
</dbReference>
<evidence type="ECO:0000256" key="1">
    <source>
        <dbReference type="ARBA" id="ARBA00022527"/>
    </source>
</evidence>